<evidence type="ECO:0000313" key="2">
    <source>
        <dbReference type="EMBL" id="OHU76093.1"/>
    </source>
</evidence>
<proteinExistence type="predicted"/>
<keyword evidence="1" id="KW-0812">Transmembrane</keyword>
<keyword evidence="1" id="KW-1133">Transmembrane helix</keyword>
<reference evidence="2 3" key="1">
    <citation type="submission" date="2016-10" db="EMBL/GenBank/DDBJ databases">
        <title>Evaluation of Human, Veterinary and Environmental Mycobacterium chelonae Isolates by Core Genome Phylogenomic Analysis, Targeted Gene Comparison, and Anti-microbial Susceptibility Patterns: A Tale of Mistaken Identities.</title>
        <authorList>
            <person name="Fogelson S.B."/>
            <person name="Camus A.C."/>
            <person name="Lorenz W."/>
            <person name="Vasireddy R."/>
            <person name="Vasireddy S."/>
            <person name="Smith T."/>
            <person name="Brown-Elliott B.A."/>
            <person name="Wallace R.J.Jr."/>
            <person name="Hasan N.A."/>
            <person name="Reischl U."/>
            <person name="Sanchez S."/>
        </authorList>
    </citation>
    <scope>NUCLEOTIDE SEQUENCE [LARGE SCALE GENOMIC DNA]</scope>
    <source>
        <strain evidence="2 3">15518</strain>
    </source>
</reference>
<dbReference type="RefSeq" id="WP_070952798.1">
    <property type="nucleotide sequence ID" value="NZ_MLIS01000004.1"/>
</dbReference>
<comment type="caution">
    <text evidence="2">The sequence shown here is derived from an EMBL/GenBank/DDBJ whole genome shotgun (WGS) entry which is preliminary data.</text>
</comment>
<accession>A0A1S1M0L0</accession>
<keyword evidence="3" id="KW-1185">Reference proteome</keyword>
<evidence type="ECO:0000256" key="1">
    <source>
        <dbReference type="SAM" id="Phobius"/>
    </source>
</evidence>
<gene>
    <name evidence="2" type="ORF">BKG84_24680</name>
</gene>
<protein>
    <submittedName>
        <fullName evidence="2">Uncharacterized protein</fullName>
    </submittedName>
</protein>
<organism evidence="2 3">
    <name type="scientific">Mycobacteroides chelonae</name>
    <name type="common">Mycobacterium chelonae</name>
    <dbReference type="NCBI Taxonomy" id="1774"/>
    <lineage>
        <taxon>Bacteria</taxon>
        <taxon>Bacillati</taxon>
        <taxon>Actinomycetota</taxon>
        <taxon>Actinomycetes</taxon>
        <taxon>Mycobacteriales</taxon>
        <taxon>Mycobacteriaceae</taxon>
        <taxon>Mycobacteroides</taxon>
    </lineage>
</organism>
<sequence length="198" mass="22521">MRTCTEHVDDLRREWIMHNQGPFLMQHRRAELLGRSLRRRRRDEFAPSPDQHEDEVTPSILQRQWHTPADYAEGALVLVLAIVAPAGWAGARVLSNYLVSLVPQRLYAYPLALLFGLAALTGIALPMFYEPPMSLLGVLIVPWMIWQVPAALLIAAGYGILEGWLAIPESQDWLPLKRPEAEIEAFEIMEARDHTPRI</sequence>
<evidence type="ECO:0000313" key="3">
    <source>
        <dbReference type="Proteomes" id="UP000179441"/>
    </source>
</evidence>
<keyword evidence="1" id="KW-0472">Membrane</keyword>
<feature type="transmembrane region" description="Helical" evidence="1">
    <location>
        <begin position="135"/>
        <end position="161"/>
    </location>
</feature>
<dbReference type="Proteomes" id="UP000179441">
    <property type="component" value="Unassembled WGS sequence"/>
</dbReference>
<feature type="transmembrane region" description="Helical" evidence="1">
    <location>
        <begin position="106"/>
        <end position="129"/>
    </location>
</feature>
<name>A0A1S1M0L0_MYCCH</name>
<dbReference type="AlphaFoldDB" id="A0A1S1M0L0"/>
<dbReference type="EMBL" id="MLIS01000004">
    <property type="protein sequence ID" value="OHU76093.1"/>
    <property type="molecule type" value="Genomic_DNA"/>
</dbReference>
<feature type="transmembrane region" description="Helical" evidence="1">
    <location>
        <begin position="75"/>
        <end position="94"/>
    </location>
</feature>